<sequence length="207" mass="24337">MTICLLAACSQQSEDAPQQKTQATSKLKQQYLAWKQQQDPKLFKEYQQFFANFMKQPPPMMELVTNRNFMPEKCEYARFSIPPKKYWNNLKPSLILLEKLQQSEYFKTYTITATYRNPELNQCVKGAKKSKHLQNFAVDFHVLNPKETNAETSQKLEQGLCEFWRKEGKRYKMGFGAYGNNRFHIDTQGYRTWGKNYSSATSPCLKH</sequence>
<evidence type="ECO:0000313" key="3">
    <source>
        <dbReference type="Proteomes" id="UP000245977"/>
    </source>
</evidence>
<keyword evidence="3" id="KW-1185">Reference proteome</keyword>
<dbReference type="Gene3D" id="3.30.1380.10">
    <property type="match status" value="1"/>
</dbReference>
<dbReference type="STRING" id="1871111.GCA_001704615_02910"/>
<feature type="domain" description="Peptidase M15A C-terminal" evidence="1">
    <location>
        <begin position="104"/>
        <end position="149"/>
    </location>
</feature>
<dbReference type="InterPro" id="IPR009045">
    <property type="entry name" value="Zn_M74/Hedgehog-like"/>
</dbReference>
<dbReference type="InterPro" id="IPR013230">
    <property type="entry name" value="Peptidase_M15A_C"/>
</dbReference>
<dbReference type="AlphaFoldDB" id="A0A2S2FHT6"/>
<gene>
    <name evidence="2" type="ORF">DJ533_06405</name>
</gene>
<name>A0A2S2FHT6_9GAMM</name>
<accession>A0A2S2FHT6</accession>
<reference evidence="2" key="1">
    <citation type="submission" date="2019-08" db="EMBL/GenBank/DDBJ databases">
        <title>The complete genome of Acinetobacter defluvii strain WCHAD010030.</title>
        <authorList>
            <person name="Hu Y."/>
            <person name="Qin J."/>
            <person name="Feng Y."/>
            <person name="Zong Z."/>
        </authorList>
    </citation>
    <scope>NUCLEOTIDE SEQUENCE</scope>
    <source>
        <strain evidence="2">WCHA30</strain>
    </source>
</reference>
<protein>
    <recommendedName>
        <fullName evidence="1">Peptidase M15A C-terminal domain-containing protein</fullName>
    </recommendedName>
</protein>
<dbReference type="SUPFAM" id="SSF55166">
    <property type="entry name" value="Hedgehog/DD-peptidase"/>
    <property type="match status" value="1"/>
</dbReference>
<proteinExistence type="predicted"/>
<dbReference type="OrthoDB" id="500593at2"/>
<dbReference type="EMBL" id="CP029397">
    <property type="protein sequence ID" value="AWL30458.1"/>
    <property type="molecule type" value="Genomic_DNA"/>
</dbReference>
<evidence type="ECO:0000313" key="2">
    <source>
        <dbReference type="EMBL" id="AWL30458.1"/>
    </source>
</evidence>
<dbReference type="KEGG" id="adv:DJ533_06405"/>
<dbReference type="Proteomes" id="UP000245977">
    <property type="component" value="Chromosome"/>
</dbReference>
<dbReference type="Pfam" id="PF08291">
    <property type="entry name" value="Peptidase_M15_3"/>
    <property type="match status" value="1"/>
</dbReference>
<evidence type="ECO:0000259" key="1">
    <source>
        <dbReference type="Pfam" id="PF08291"/>
    </source>
</evidence>
<organism evidence="2 3">
    <name type="scientific">Acinetobacter defluvii</name>
    <dbReference type="NCBI Taxonomy" id="1871111"/>
    <lineage>
        <taxon>Bacteria</taxon>
        <taxon>Pseudomonadati</taxon>
        <taxon>Pseudomonadota</taxon>
        <taxon>Gammaproteobacteria</taxon>
        <taxon>Moraxellales</taxon>
        <taxon>Moraxellaceae</taxon>
        <taxon>Acinetobacter</taxon>
    </lineage>
</organism>